<sequence>MILKPCQIRKPKQSGSGRRDERCIQSSFIRGELRGNAATIAHPSNSANLMHFTVGLRTDRQAVTCRGQIKEVTAAFAAGGAVL</sequence>
<dbReference type="AlphaFoldDB" id="A0A7I9ZI24"/>
<name>A0A7I9ZI24_9MYCO</name>
<comment type="caution">
    <text evidence="2">The sequence shown here is derived from an EMBL/GenBank/DDBJ whole genome shotgun (WGS) entry which is preliminary data.</text>
</comment>
<dbReference type="Proteomes" id="UP000465304">
    <property type="component" value="Unassembled WGS sequence"/>
</dbReference>
<protein>
    <submittedName>
        <fullName evidence="2">Uncharacterized protein</fullName>
    </submittedName>
</protein>
<evidence type="ECO:0000256" key="1">
    <source>
        <dbReference type="SAM" id="MobiDB-lite"/>
    </source>
</evidence>
<feature type="region of interest" description="Disordered" evidence="1">
    <location>
        <begin position="1"/>
        <end position="21"/>
    </location>
</feature>
<gene>
    <name evidence="2" type="ORF">MHIP_10870</name>
</gene>
<organism evidence="2 3">
    <name type="scientific">Mycolicibacterium hippocampi</name>
    <dbReference type="NCBI Taxonomy" id="659824"/>
    <lineage>
        <taxon>Bacteria</taxon>
        <taxon>Bacillati</taxon>
        <taxon>Actinomycetota</taxon>
        <taxon>Actinomycetes</taxon>
        <taxon>Mycobacteriales</taxon>
        <taxon>Mycobacteriaceae</taxon>
        <taxon>Mycolicibacterium</taxon>
    </lineage>
</organism>
<evidence type="ECO:0000313" key="2">
    <source>
        <dbReference type="EMBL" id="GFH00604.1"/>
    </source>
</evidence>
<proteinExistence type="predicted"/>
<reference evidence="2 3" key="1">
    <citation type="journal article" date="2019" name="Emerg. Microbes Infect.">
        <title>Comprehensive subspecies identification of 175 nontuberculous mycobacteria species based on 7547 genomic profiles.</title>
        <authorList>
            <person name="Matsumoto Y."/>
            <person name="Kinjo T."/>
            <person name="Motooka D."/>
            <person name="Nabeya D."/>
            <person name="Jung N."/>
            <person name="Uechi K."/>
            <person name="Horii T."/>
            <person name="Iida T."/>
            <person name="Fujita J."/>
            <person name="Nakamura S."/>
        </authorList>
    </citation>
    <scope>NUCLEOTIDE SEQUENCE [LARGE SCALE GENOMIC DNA]</scope>
    <source>
        <strain evidence="2 3">JCM 30996</strain>
    </source>
</reference>
<dbReference type="EMBL" id="BLLB01000002">
    <property type="protein sequence ID" value="GFH00604.1"/>
    <property type="molecule type" value="Genomic_DNA"/>
</dbReference>
<accession>A0A7I9ZI24</accession>
<evidence type="ECO:0000313" key="3">
    <source>
        <dbReference type="Proteomes" id="UP000465304"/>
    </source>
</evidence>
<keyword evidence="3" id="KW-1185">Reference proteome</keyword>